<organism evidence="10 11">
    <name type="scientific">Rufibacter radiotolerans</name>
    <dbReference type="NCBI Taxonomy" id="1379910"/>
    <lineage>
        <taxon>Bacteria</taxon>
        <taxon>Pseudomonadati</taxon>
        <taxon>Bacteroidota</taxon>
        <taxon>Cytophagia</taxon>
        <taxon>Cytophagales</taxon>
        <taxon>Hymenobacteraceae</taxon>
        <taxon>Rufibacter</taxon>
    </lineage>
</organism>
<evidence type="ECO:0000256" key="6">
    <source>
        <dbReference type="ARBA" id="ARBA00038076"/>
    </source>
</evidence>
<reference evidence="10 11" key="1">
    <citation type="submission" date="2015-01" db="EMBL/GenBank/DDBJ databases">
        <title>Rufibacter sp./DG31D/ whole genome sequencing.</title>
        <authorList>
            <person name="Kim M.K."/>
            <person name="Srinivasan S."/>
            <person name="Lee J.-J."/>
        </authorList>
    </citation>
    <scope>NUCLEOTIDE SEQUENCE [LARGE SCALE GENOMIC DNA]</scope>
    <source>
        <strain evidence="10 11">DG31D</strain>
    </source>
</reference>
<dbReference type="Proteomes" id="UP000036458">
    <property type="component" value="Chromosome"/>
</dbReference>
<evidence type="ECO:0000256" key="2">
    <source>
        <dbReference type="ARBA" id="ARBA00022475"/>
    </source>
</evidence>
<protein>
    <submittedName>
        <fullName evidence="10">ABC transporter</fullName>
    </submittedName>
</protein>
<dbReference type="PATRIC" id="fig|1379910.4.peg.1494"/>
<dbReference type="EMBL" id="CP010777">
    <property type="protein sequence ID" value="AKQ45419.1"/>
    <property type="molecule type" value="Genomic_DNA"/>
</dbReference>
<dbReference type="GO" id="GO:0005886">
    <property type="term" value="C:plasma membrane"/>
    <property type="evidence" value="ECO:0007669"/>
    <property type="project" value="UniProtKB-SubCell"/>
</dbReference>
<dbReference type="InterPro" id="IPR003838">
    <property type="entry name" value="ABC3_permease_C"/>
</dbReference>
<accession>A0A0H4VNV5</accession>
<proteinExistence type="inferred from homology"/>
<evidence type="ECO:0000256" key="3">
    <source>
        <dbReference type="ARBA" id="ARBA00022692"/>
    </source>
</evidence>
<name>A0A0H4VNV5_9BACT</name>
<dbReference type="GO" id="GO:0022857">
    <property type="term" value="F:transmembrane transporter activity"/>
    <property type="evidence" value="ECO:0007669"/>
    <property type="project" value="TreeGrafter"/>
</dbReference>
<dbReference type="PANTHER" id="PTHR30572:SF4">
    <property type="entry name" value="ABC TRANSPORTER PERMEASE YTRF"/>
    <property type="match status" value="1"/>
</dbReference>
<evidence type="ECO:0000313" key="10">
    <source>
        <dbReference type="EMBL" id="AKQ45419.1"/>
    </source>
</evidence>
<dbReference type="RefSeq" id="WP_048920294.1">
    <property type="nucleotide sequence ID" value="NZ_CP010777.1"/>
</dbReference>
<evidence type="ECO:0000256" key="1">
    <source>
        <dbReference type="ARBA" id="ARBA00004651"/>
    </source>
</evidence>
<dbReference type="InterPro" id="IPR025857">
    <property type="entry name" value="MacB_PCD"/>
</dbReference>
<evidence type="ECO:0000313" key="11">
    <source>
        <dbReference type="Proteomes" id="UP000036458"/>
    </source>
</evidence>
<feature type="domain" description="MacB-like periplasmic core" evidence="9">
    <location>
        <begin position="21"/>
        <end position="219"/>
    </location>
</feature>
<dbReference type="InterPro" id="IPR050250">
    <property type="entry name" value="Macrolide_Exporter_MacB"/>
</dbReference>
<keyword evidence="2" id="KW-1003">Cell membrane</keyword>
<feature type="transmembrane region" description="Helical" evidence="7">
    <location>
        <begin position="289"/>
        <end position="312"/>
    </location>
</feature>
<evidence type="ECO:0000259" key="8">
    <source>
        <dbReference type="Pfam" id="PF02687"/>
    </source>
</evidence>
<keyword evidence="5 7" id="KW-0472">Membrane</keyword>
<feature type="transmembrane region" description="Helical" evidence="7">
    <location>
        <begin position="339"/>
        <end position="365"/>
    </location>
</feature>
<keyword evidence="4 7" id="KW-1133">Transmembrane helix</keyword>
<evidence type="ECO:0000256" key="7">
    <source>
        <dbReference type="SAM" id="Phobius"/>
    </source>
</evidence>
<keyword evidence="3 7" id="KW-0812">Transmembrane</keyword>
<dbReference type="STRING" id="1379910.TH63_06845"/>
<sequence length="411" mass="44519">MNYLENIKEGFRSIKSNLLRTVLTALIISIGIMSLVGILTAIEGIKYSVSNTFSTLGANSFDIEKKWDGRGSRGGRQNKMYPNITEFQAKQYKELMQDKARVSLSAQVGNGVAVKAGSIKTNPTNSVIGGDENFLVNENYDLDLGRPFSSLEYETGAPVAIIGDEIAEKLFPKQSPEGKSIIMLGRRFKVIGKIKSQGGGMGGGGSNRLIIIPLEAATQIPTTSPLTFNIKSAILGETSLAYAMEEATGIMRKVRQDRLGQEASFEITRSDSVEQTLNKITGYLKTGGFLVGFITLLGASIGLMNIMMVSVTERTREIGIRKALGATIKQIRQQFLIEAIVICVLGGIVGILLGVLMGNGIAILIGQGEFFVPWLWMAVGMAICITVGLFSGYYPAYKASKLDPIESLRYE</sequence>
<feature type="transmembrane region" description="Helical" evidence="7">
    <location>
        <begin position="371"/>
        <end position="394"/>
    </location>
</feature>
<feature type="domain" description="ABC3 transporter permease C-terminal" evidence="8">
    <location>
        <begin position="290"/>
        <end position="404"/>
    </location>
</feature>
<evidence type="ECO:0000256" key="5">
    <source>
        <dbReference type="ARBA" id="ARBA00023136"/>
    </source>
</evidence>
<comment type="similarity">
    <text evidence="6">Belongs to the ABC-4 integral membrane protein family.</text>
</comment>
<evidence type="ECO:0000259" key="9">
    <source>
        <dbReference type="Pfam" id="PF12704"/>
    </source>
</evidence>
<dbReference type="KEGG" id="ruf:TH63_06845"/>
<dbReference type="OrthoDB" id="9770036at2"/>
<feature type="transmembrane region" description="Helical" evidence="7">
    <location>
        <begin position="21"/>
        <end position="42"/>
    </location>
</feature>
<comment type="subcellular location">
    <subcellularLocation>
        <location evidence="1">Cell membrane</location>
        <topology evidence="1">Multi-pass membrane protein</topology>
    </subcellularLocation>
</comment>
<evidence type="ECO:0000256" key="4">
    <source>
        <dbReference type="ARBA" id="ARBA00022989"/>
    </source>
</evidence>
<gene>
    <name evidence="10" type="ORF">TH63_06845</name>
</gene>
<dbReference type="PANTHER" id="PTHR30572">
    <property type="entry name" value="MEMBRANE COMPONENT OF TRANSPORTER-RELATED"/>
    <property type="match status" value="1"/>
</dbReference>
<dbReference type="AlphaFoldDB" id="A0A0H4VNV5"/>
<dbReference type="Pfam" id="PF12704">
    <property type="entry name" value="MacB_PCD"/>
    <property type="match status" value="1"/>
</dbReference>
<keyword evidence="11" id="KW-1185">Reference proteome</keyword>
<dbReference type="Pfam" id="PF02687">
    <property type="entry name" value="FtsX"/>
    <property type="match status" value="1"/>
</dbReference>